<dbReference type="GO" id="GO:0005886">
    <property type="term" value="C:plasma membrane"/>
    <property type="evidence" value="ECO:0007669"/>
    <property type="project" value="UniProtKB-SubCell"/>
</dbReference>
<evidence type="ECO:0000259" key="6">
    <source>
        <dbReference type="PROSITE" id="PS50893"/>
    </source>
</evidence>
<accession>A0A7X0NYQ6</accession>
<comment type="caution">
    <text evidence="7">The sequence shown here is derived from an EMBL/GenBank/DDBJ whole genome shotgun (WGS) entry which is preliminary data.</text>
</comment>
<evidence type="ECO:0000256" key="4">
    <source>
        <dbReference type="ARBA" id="ARBA00022840"/>
    </source>
</evidence>
<keyword evidence="4 7" id="KW-0067">ATP-binding</keyword>
<dbReference type="InterPro" id="IPR003439">
    <property type="entry name" value="ABC_transporter-like_ATP-bd"/>
</dbReference>
<dbReference type="Pfam" id="PF00005">
    <property type="entry name" value="ABC_tran"/>
    <property type="match status" value="1"/>
</dbReference>
<keyword evidence="5" id="KW-0046">Antibiotic resistance</keyword>
<evidence type="ECO:0000313" key="7">
    <source>
        <dbReference type="EMBL" id="MBB6552022.1"/>
    </source>
</evidence>
<dbReference type="SMART" id="SM00382">
    <property type="entry name" value="AAA"/>
    <property type="match status" value="1"/>
</dbReference>
<dbReference type="GO" id="GO:0016887">
    <property type="term" value="F:ATP hydrolysis activity"/>
    <property type="evidence" value="ECO:0007669"/>
    <property type="project" value="InterPro"/>
</dbReference>
<keyword evidence="8" id="KW-1185">Reference proteome</keyword>
<dbReference type="InterPro" id="IPR003593">
    <property type="entry name" value="AAA+_ATPase"/>
</dbReference>
<protein>
    <submittedName>
        <fullName evidence="7">ABC-2 type transport system ATP-binding protein</fullName>
    </submittedName>
</protein>
<dbReference type="PANTHER" id="PTHR42711:SF17">
    <property type="entry name" value="ABC TRANSPORTER ATP-BINDING PROTEIN"/>
    <property type="match status" value="1"/>
</dbReference>
<dbReference type="InterPro" id="IPR027417">
    <property type="entry name" value="P-loop_NTPase"/>
</dbReference>
<name>A0A7X0NYQ6_9ACTN</name>
<keyword evidence="2" id="KW-0813">Transport</keyword>
<dbReference type="Gene3D" id="3.40.50.300">
    <property type="entry name" value="P-loop containing nucleotide triphosphate hydrolases"/>
    <property type="match status" value="1"/>
</dbReference>
<evidence type="ECO:0000256" key="5">
    <source>
        <dbReference type="ARBA" id="ARBA00023251"/>
    </source>
</evidence>
<evidence type="ECO:0000313" key="8">
    <source>
        <dbReference type="Proteomes" id="UP000565579"/>
    </source>
</evidence>
<evidence type="ECO:0000256" key="3">
    <source>
        <dbReference type="ARBA" id="ARBA00022741"/>
    </source>
</evidence>
<dbReference type="EMBL" id="JACHMI010000001">
    <property type="protein sequence ID" value="MBB6552022.1"/>
    <property type="molecule type" value="Genomic_DNA"/>
</dbReference>
<feature type="domain" description="ABC transporter" evidence="6">
    <location>
        <begin position="6"/>
        <end position="229"/>
    </location>
</feature>
<evidence type="ECO:0000256" key="1">
    <source>
        <dbReference type="ARBA" id="ARBA00004202"/>
    </source>
</evidence>
<gene>
    <name evidence="7" type="ORF">HD593_006817</name>
</gene>
<dbReference type="InterPro" id="IPR017871">
    <property type="entry name" value="ABC_transporter-like_CS"/>
</dbReference>
<organism evidence="7 8">
    <name type="scientific">Nonomuraea rubra</name>
    <dbReference type="NCBI Taxonomy" id="46180"/>
    <lineage>
        <taxon>Bacteria</taxon>
        <taxon>Bacillati</taxon>
        <taxon>Actinomycetota</taxon>
        <taxon>Actinomycetes</taxon>
        <taxon>Streptosporangiales</taxon>
        <taxon>Streptosporangiaceae</taxon>
        <taxon>Nonomuraea</taxon>
    </lineage>
</organism>
<evidence type="ECO:0000256" key="2">
    <source>
        <dbReference type="ARBA" id="ARBA00022448"/>
    </source>
</evidence>
<dbReference type="PROSITE" id="PS00211">
    <property type="entry name" value="ABC_TRANSPORTER_1"/>
    <property type="match status" value="1"/>
</dbReference>
<dbReference type="AlphaFoldDB" id="A0A7X0NYQ6"/>
<dbReference type="SUPFAM" id="SSF52540">
    <property type="entry name" value="P-loop containing nucleoside triphosphate hydrolases"/>
    <property type="match status" value="1"/>
</dbReference>
<sequence>MTQSALEMRAVTKDYGRVTALADVDLDVGEGETVALLGPNGAGKSTLLSIALGLRAPGSGTVAVRGRPPLEALRAGRVGVLLQESGLLEDVRVGELVAAVAGMYPEPLTPERAMRAAGVEDLAARRVGRLSGGQRQRVRFALCVVGDPDLLVLDEPTVGLDVEGRRALWQELRARTGQGRTAIFATHYLAEADDYADRVVLLAGGRVVADGPVATVKALVGGSEVRCTLYDPDLSDLEILPGVLRVSVEGRSVSLRTKDSDATLRGLFAMFDDVRDVRVESADLESAFVSLTGGQG</sequence>
<proteinExistence type="predicted"/>
<dbReference type="InterPro" id="IPR050763">
    <property type="entry name" value="ABC_transporter_ATP-binding"/>
</dbReference>
<dbReference type="RefSeq" id="WP_185106001.1">
    <property type="nucleotide sequence ID" value="NZ_BAAAXY010000007.1"/>
</dbReference>
<dbReference type="PANTHER" id="PTHR42711">
    <property type="entry name" value="ABC TRANSPORTER ATP-BINDING PROTEIN"/>
    <property type="match status" value="1"/>
</dbReference>
<dbReference type="PROSITE" id="PS50893">
    <property type="entry name" value="ABC_TRANSPORTER_2"/>
    <property type="match status" value="1"/>
</dbReference>
<dbReference type="Proteomes" id="UP000565579">
    <property type="component" value="Unassembled WGS sequence"/>
</dbReference>
<comment type="subcellular location">
    <subcellularLocation>
        <location evidence="1">Cell membrane</location>
        <topology evidence="1">Peripheral membrane protein</topology>
    </subcellularLocation>
</comment>
<dbReference type="GO" id="GO:0046677">
    <property type="term" value="P:response to antibiotic"/>
    <property type="evidence" value="ECO:0007669"/>
    <property type="project" value="UniProtKB-KW"/>
</dbReference>
<keyword evidence="3" id="KW-0547">Nucleotide-binding</keyword>
<dbReference type="CDD" id="cd03230">
    <property type="entry name" value="ABC_DR_subfamily_A"/>
    <property type="match status" value="1"/>
</dbReference>
<dbReference type="GO" id="GO:0005524">
    <property type="term" value="F:ATP binding"/>
    <property type="evidence" value="ECO:0007669"/>
    <property type="project" value="UniProtKB-KW"/>
</dbReference>
<reference evidence="7 8" key="1">
    <citation type="submission" date="2020-08" db="EMBL/GenBank/DDBJ databases">
        <title>Sequencing the genomes of 1000 actinobacteria strains.</title>
        <authorList>
            <person name="Klenk H.-P."/>
        </authorList>
    </citation>
    <scope>NUCLEOTIDE SEQUENCE [LARGE SCALE GENOMIC DNA]</scope>
    <source>
        <strain evidence="7 8">DSM 43768</strain>
    </source>
</reference>